<protein>
    <submittedName>
        <fullName evidence="12">Complement receptor type 1-like</fullName>
    </submittedName>
</protein>
<sequence>MFNCKCMCMNVFLCVCVHTQTYTCINNNSNANLADKYITMPSFSSGDKVLYVCDVGYTQAGGSRYRRCSEGKWSPLRLKCERKYFFKFFYLPLQFLRAMLISFSFGILFDFALFISDNCFHNRFYLVGRAHRTCMSEGWDGRVPVCEAVDCEAPPQVKNADMIGPMEPSYTYRTVISYQCQVGILVGKKELWCTKDGKWSHPPPTCKEITCPSPNVPRAFWTRAHKKVHQPRDNLSIECNRGYIMSGPKTVTCGIDGRWLPALPKCIRMSGKGGDTHTRTHTHKHTRTHTHKIWCFNSSCVSVTCKVAGRRRLCCL</sequence>
<dbReference type="PANTHER" id="PTHR19325">
    <property type="entry name" value="COMPLEMENT COMPONENT-RELATED SUSHI DOMAIN-CONTAINING"/>
    <property type="match status" value="1"/>
</dbReference>
<feature type="chain" id="PRO_5018751513" evidence="10">
    <location>
        <begin position="20"/>
        <end position="316"/>
    </location>
</feature>
<evidence type="ECO:0000259" key="11">
    <source>
        <dbReference type="PROSITE" id="PS50923"/>
    </source>
</evidence>
<keyword evidence="9" id="KW-0472">Membrane</keyword>
<dbReference type="InterPro" id="IPR000436">
    <property type="entry name" value="Sushi_SCR_CCP_dom"/>
</dbReference>
<keyword evidence="13" id="KW-1185">Reference proteome</keyword>
<dbReference type="Ensembl" id="ENSLBET00000013491.1">
    <property type="protein sequence ID" value="ENSLBEP00000012820.1"/>
    <property type="gene ID" value="ENSLBEG00000009848.1"/>
</dbReference>
<name>A0A3Q3LWN3_9LABR</name>
<feature type="disulfide bond" evidence="8">
    <location>
        <begin position="53"/>
        <end position="80"/>
    </location>
</feature>
<keyword evidence="9" id="KW-1133">Transmembrane helix</keyword>
<feature type="signal peptide" evidence="10">
    <location>
        <begin position="1"/>
        <end position="19"/>
    </location>
</feature>
<evidence type="ECO:0000256" key="9">
    <source>
        <dbReference type="SAM" id="Phobius"/>
    </source>
</evidence>
<dbReference type="PROSITE" id="PS50923">
    <property type="entry name" value="SUSHI"/>
    <property type="match status" value="3"/>
</dbReference>
<dbReference type="SUPFAM" id="SSF57535">
    <property type="entry name" value="Complement control module/SCR domain"/>
    <property type="match status" value="4"/>
</dbReference>
<dbReference type="InterPro" id="IPR035976">
    <property type="entry name" value="Sushi/SCR/CCP_sf"/>
</dbReference>
<evidence type="ECO:0000256" key="2">
    <source>
        <dbReference type="ARBA" id="ARBA00022525"/>
    </source>
</evidence>
<reference evidence="12" key="1">
    <citation type="submission" date="2025-08" db="UniProtKB">
        <authorList>
            <consortium name="Ensembl"/>
        </authorList>
    </citation>
    <scope>IDENTIFICATION</scope>
</reference>
<evidence type="ECO:0000256" key="1">
    <source>
        <dbReference type="ARBA" id="ARBA00004613"/>
    </source>
</evidence>
<comment type="subcellular location">
    <subcellularLocation>
        <location evidence="1">Secreted</location>
    </subcellularLocation>
</comment>
<dbReference type="FunFam" id="2.10.70.10:FF:000003">
    <property type="entry name" value="Versican core protein"/>
    <property type="match status" value="1"/>
</dbReference>
<keyword evidence="2" id="KW-0964">Secreted</keyword>
<proteinExistence type="predicted"/>
<feature type="domain" description="Sushi" evidence="11">
    <location>
        <begin position="209"/>
        <end position="268"/>
    </location>
</feature>
<keyword evidence="4 10" id="KW-0732">Signal</keyword>
<evidence type="ECO:0000256" key="10">
    <source>
        <dbReference type="SAM" id="SignalP"/>
    </source>
</evidence>
<dbReference type="AlphaFoldDB" id="A0A3Q3LWN3"/>
<dbReference type="SMART" id="SM00032">
    <property type="entry name" value="CCP"/>
    <property type="match status" value="4"/>
</dbReference>
<keyword evidence="9" id="KW-0812">Transmembrane</keyword>
<evidence type="ECO:0000256" key="6">
    <source>
        <dbReference type="ARBA" id="ARBA00023157"/>
    </source>
</evidence>
<evidence type="ECO:0000256" key="7">
    <source>
        <dbReference type="ARBA" id="ARBA00023180"/>
    </source>
</evidence>
<dbReference type="Pfam" id="PF00084">
    <property type="entry name" value="Sushi"/>
    <property type="match status" value="3"/>
</dbReference>
<evidence type="ECO:0000313" key="13">
    <source>
        <dbReference type="Proteomes" id="UP000261660"/>
    </source>
</evidence>
<keyword evidence="5" id="KW-0677">Repeat</keyword>
<keyword evidence="6 8" id="KW-1015">Disulfide bond</keyword>
<dbReference type="PANTHER" id="PTHR19325:SF560">
    <property type="entry name" value="SUSHI, VON WILLEBRAND FACTOR TYPE A, EGF AND PENTRAXIN DOMAIN-CONTAINING PROTEIN 1"/>
    <property type="match status" value="1"/>
</dbReference>
<evidence type="ECO:0000313" key="12">
    <source>
        <dbReference type="Ensembl" id="ENSLBEP00000012820.1"/>
    </source>
</evidence>
<organism evidence="12 13">
    <name type="scientific">Labrus bergylta</name>
    <name type="common">ballan wrasse</name>
    <dbReference type="NCBI Taxonomy" id="56723"/>
    <lineage>
        <taxon>Eukaryota</taxon>
        <taxon>Metazoa</taxon>
        <taxon>Chordata</taxon>
        <taxon>Craniata</taxon>
        <taxon>Vertebrata</taxon>
        <taxon>Euteleostomi</taxon>
        <taxon>Actinopterygii</taxon>
        <taxon>Neopterygii</taxon>
        <taxon>Teleostei</taxon>
        <taxon>Neoteleostei</taxon>
        <taxon>Acanthomorphata</taxon>
        <taxon>Eupercaria</taxon>
        <taxon>Labriformes</taxon>
        <taxon>Labridae</taxon>
        <taxon>Labrus</taxon>
    </lineage>
</organism>
<dbReference type="Gene3D" id="2.10.70.10">
    <property type="entry name" value="Complement Module, domain 1"/>
    <property type="match status" value="4"/>
</dbReference>
<feature type="domain" description="Sushi" evidence="11">
    <location>
        <begin position="149"/>
        <end position="208"/>
    </location>
</feature>
<keyword evidence="7" id="KW-0325">Glycoprotein</keyword>
<dbReference type="CDD" id="cd00033">
    <property type="entry name" value="CCP"/>
    <property type="match status" value="3"/>
</dbReference>
<evidence type="ECO:0000256" key="4">
    <source>
        <dbReference type="ARBA" id="ARBA00022729"/>
    </source>
</evidence>
<accession>A0A3Q3LWN3</accession>
<dbReference type="InterPro" id="IPR050350">
    <property type="entry name" value="Compl-Cell_Adhes-Reg"/>
</dbReference>
<dbReference type="GeneTree" id="ENSGT00940000154967"/>
<feature type="transmembrane region" description="Helical" evidence="9">
    <location>
        <begin position="88"/>
        <end position="115"/>
    </location>
</feature>
<dbReference type="Proteomes" id="UP000261660">
    <property type="component" value="Unplaced"/>
</dbReference>
<keyword evidence="3 8" id="KW-0768">Sushi</keyword>
<evidence type="ECO:0000256" key="8">
    <source>
        <dbReference type="PROSITE-ProRule" id="PRU00302"/>
    </source>
</evidence>
<evidence type="ECO:0000256" key="3">
    <source>
        <dbReference type="ARBA" id="ARBA00022659"/>
    </source>
</evidence>
<reference evidence="12" key="2">
    <citation type="submission" date="2025-09" db="UniProtKB">
        <authorList>
            <consortium name="Ensembl"/>
        </authorList>
    </citation>
    <scope>IDENTIFICATION</scope>
</reference>
<evidence type="ECO:0000256" key="5">
    <source>
        <dbReference type="ARBA" id="ARBA00022737"/>
    </source>
</evidence>
<feature type="domain" description="Sushi" evidence="11">
    <location>
        <begin position="22"/>
        <end position="82"/>
    </location>
</feature>
<feature type="disulfide bond" evidence="8">
    <location>
        <begin position="239"/>
        <end position="266"/>
    </location>
</feature>
<dbReference type="GO" id="GO:0005576">
    <property type="term" value="C:extracellular region"/>
    <property type="evidence" value="ECO:0007669"/>
    <property type="project" value="UniProtKB-SubCell"/>
</dbReference>
<comment type="caution">
    <text evidence="8">Lacks conserved residue(s) required for the propagation of feature annotation.</text>
</comment>